<dbReference type="Gene3D" id="1.20.1250.20">
    <property type="entry name" value="MFS general substrate transporter like domains"/>
    <property type="match status" value="1"/>
</dbReference>
<keyword evidence="4 8" id="KW-0812">Transmembrane</keyword>
<feature type="transmembrane region" description="Helical" evidence="8">
    <location>
        <begin position="106"/>
        <end position="127"/>
    </location>
</feature>
<dbReference type="GO" id="GO:0016020">
    <property type="term" value="C:membrane"/>
    <property type="evidence" value="ECO:0007669"/>
    <property type="project" value="UniProtKB-SubCell"/>
</dbReference>
<comment type="similarity">
    <text evidence="2 7">Belongs to the major facilitator superfamily. Sugar transporter (TC 2.A.1.1) family.</text>
</comment>
<proteinExistence type="inferred from homology"/>
<keyword evidence="3 7" id="KW-0813">Transport</keyword>
<dbReference type="PRINTS" id="PR00171">
    <property type="entry name" value="SUGRTRNSPORT"/>
</dbReference>
<dbReference type="InterPro" id="IPR050360">
    <property type="entry name" value="MFS_Sugar_Transporters"/>
</dbReference>
<comment type="caution">
    <text evidence="10">The sequence shown here is derived from an EMBL/GenBank/DDBJ whole genome shotgun (WGS) entry which is preliminary data.</text>
</comment>
<dbReference type="NCBIfam" id="TIGR00879">
    <property type="entry name" value="SP"/>
    <property type="match status" value="1"/>
</dbReference>
<dbReference type="SUPFAM" id="SSF103473">
    <property type="entry name" value="MFS general substrate transporter"/>
    <property type="match status" value="1"/>
</dbReference>
<dbReference type="Proteomes" id="UP000193411">
    <property type="component" value="Unassembled WGS sequence"/>
</dbReference>
<feature type="transmembrane region" description="Helical" evidence="8">
    <location>
        <begin position="20"/>
        <end position="44"/>
    </location>
</feature>
<evidence type="ECO:0000256" key="3">
    <source>
        <dbReference type="ARBA" id="ARBA00022448"/>
    </source>
</evidence>
<reference evidence="10 11" key="1">
    <citation type="submission" date="2016-07" db="EMBL/GenBank/DDBJ databases">
        <title>Pervasive Adenine N6-methylation of Active Genes in Fungi.</title>
        <authorList>
            <consortium name="DOE Joint Genome Institute"/>
            <person name="Mondo S.J."/>
            <person name="Dannebaum R.O."/>
            <person name="Kuo R.C."/>
            <person name="Labutti K."/>
            <person name="Haridas S."/>
            <person name="Kuo A."/>
            <person name="Salamov A."/>
            <person name="Ahrendt S.R."/>
            <person name="Lipzen A."/>
            <person name="Sullivan W."/>
            <person name="Andreopoulos W.B."/>
            <person name="Clum A."/>
            <person name="Lindquist E."/>
            <person name="Daum C."/>
            <person name="Ramamoorthy G.K."/>
            <person name="Gryganskyi A."/>
            <person name="Culley D."/>
            <person name="Magnuson J.K."/>
            <person name="James T.Y."/>
            <person name="O'Malley M.A."/>
            <person name="Stajich J.E."/>
            <person name="Spatafora J.W."/>
            <person name="Visel A."/>
            <person name="Grigoriev I.V."/>
        </authorList>
    </citation>
    <scope>NUCLEOTIDE SEQUENCE [LARGE SCALE GENOMIC DNA]</scope>
    <source>
        <strain evidence="10 11">PL171</strain>
    </source>
</reference>
<dbReference type="PANTHER" id="PTHR48022">
    <property type="entry name" value="PLASTIDIC GLUCOSE TRANSPORTER 4"/>
    <property type="match status" value="1"/>
</dbReference>
<evidence type="ECO:0000256" key="2">
    <source>
        <dbReference type="ARBA" id="ARBA00010992"/>
    </source>
</evidence>
<feature type="transmembrane region" description="Helical" evidence="8">
    <location>
        <begin position="409"/>
        <end position="435"/>
    </location>
</feature>
<dbReference type="EMBL" id="MCFL01000036">
    <property type="protein sequence ID" value="ORZ33341.1"/>
    <property type="molecule type" value="Genomic_DNA"/>
</dbReference>
<feature type="transmembrane region" description="Helical" evidence="8">
    <location>
        <begin position="332"/>
        <end position="353"/>
    </location>
</feature>
<protein>
    <submittedName>
        <fullName evidence="10">General substrate transporter</fullName>
    </submittedName>
</protein>
<dbReference type="AlphaFoldDB" id="A0A1Y2HHH9"/>
<dbReference type="Pfam" id="PF00083">
    <property type="entry name" value="Sugar_tr"/>
    <property type="match status" value="1"/>
</dbReference>
<feature type="transmembrane region" description="Helical" evidence="8">
    <location>
        <begin position="479"/>
        <end position="497"/>
    </location>
</feature>
<sequence length="526" mass="57907">MKRHSGAVITAKSAANWYSWSLSFAAGHAGLLFGYEIGIINSVLEMDPFKLFFGLGSWNQDINHVTSIGEATSRISSIVSFFVLGCIPGALFSAQFADKLGRKRSIWFGALWFMLGAILQAIVPSSLDLHARLAMMLAGRFLTGIGVGMLSMCAPLYIAELAPAKIRGRLTSVQQLMITIGIAFAASVNAIIIDKYQNAPFDNDIQWRLALGLQAAPCLLLVLFMFKLPESPRWLMSRDREDEALKSLAIVRQSSTRSPEVQEEFYDYKQAIELERTIGSADWKELLLPGIWNRVAIACFLQFFQQWSGINSIMFFSASMFIAMGFPRTSALTLNVVIQNVVNVFATIPGMILIERAGRTKLLQWGGILMSLSMTLLAIFVNLFQSTSGITPGTDITPGTLIPDSAKTWSMLGVIAMYAYVACFAATWGPVVWVYQSEIFPMRIRGKGTGLATASNWINNYILTAVWPFVSRALGPNQYIIFAVTGLVMAAYVAYFVPETQGRSLEDMDAVFGFVPKEAQATDLKA</sequence>
<feature type="transmembrane region" description="Helical" evidence="8">
    <location>
        <begin position="170"/>
        <end position="193"/>
    </location>
</feature>
<feature type="domain" description="Major facilitator superfamily (MFS) profile" evidence="9">
    <location>
        <begin position="22"/>
        <end position="501"/>
    </location>
</feature>
<evidence type="ECO:0000256" key="4">
    <source>
        <dbReference type="ARBA" id="ARBA00022692"/>
    </source>
</evidence>
<dbReference type="STRING" id="765915.A0A1Y2HHH9"/>
<keyword evidence="6 8" id="KW-0472">Membrane</keyword>
<dbReference type="OrthoDB" id="6612291at2759"/>
<dbReference type="FunFam" id="1.20.1250.20:FF:000134">
    <property type="entry name" value="MFS sugar transporter protein"/>
    <property type="match status" value="1"/>
</dbReference>
<comment type="subcellular location">
    <subcellularLocation>
        <location evidence="1">Membrane</location>
        <topology evidence="1">Multi-pass membrane protein</topology>
    </subcellularLocation>
</comment>
<keyword evidence="11" id="KW-1185">Reference proteome</keyword>
<evidence type="ECO:0000313" key="10">
    <source>
        <dbReference type="EMBL" id="ORZ33341.1"/>
    </source>
</evidence>
<evidence type="ECO:0000256" key="8">
    <source>
        <dbReference type="SAM" id="Phobius"/>
    </source>
</evidence>
<feature type="transmembrane region" description="Helical" evidence="8">
    <location>
        <begin position="75"/>
        <end position="94"/>
    </location>
</feature>
<dbReference type="InterPro" id="IPR005829">
    <property type="entry name" value="Sugar_transporter_CS"/>
</dbReference>
<dbReference type="InterPro" id="IPR020846">
    <property type="entry name" value="MFS_dom"/>
</dbReference>
<evidence type="ECO:0000256" key="1">
    <source>
        <dbReference type="ARBA" id="ARBA00004141"/>
    </source>
</evidence>
<gene>
    <name evidence="10" type="ORF">BCR44DRAFT_58292</name>
</gene>
<evidence type="ECO:0000313" key="11">
    <source>
        <dbReference type="Proteomes" id="UP000193411"/>
    </source>
</evidence>
<feature type="transmembrane region" description="Helical" evidence="8">
    <location>
        <begin position="133"/>
        <end position="158"/>
    </location>
</feature>
<feature type="transmembrane region" description="Helical" evidence="8">
    <location>
        <begin position="365"/>
        <end position="384"/>
    </location>
</feature>
<feature type="transmembrane region" description="Helical" evidence="8">
    <location>
        <begin position="307"/>
        <end position="326"/>
    </location>
</feature>
<dbReference type="PROSITE" id="PS50850">
    <property type="entry name" value="MFS"/>
    <property type="match status" value="1"/>
</dbReference>
<keyword evidence="5 8" id="KW-1133">Transmembrane helix</keyword>
<organism evidence="10 11">
    <name type="scientific">Catenaria anguillulae PL171</name>
    <dbReference type="NCBI Taxonomy" id="765915"/>
    <lineage>
        <taxon>Eukaryota</taxon>
        <taxon>Fungi</taxon>
        <taxon>Fungi incertae sedis</taxon>
        <taxon>Blastocladiomycota</taxon>
        <taxon>Blastocladiomycetes</taxon>
        <taxon>Blastocladiales</taxon>
        <taxon>Catenariaceae</taxon>
        <taxon>Catenaria</taxon>
    </lineage>
</organism>
<evidence type="ECO:0000259" key="9">
    <source>
        <dbReference type="PROSITE" id="PS50850"/>
    </source>
</evidence>
<dbReference type="InterPro" id="IPR036259">
    <property type="entry name" value="MFS_trans_sf"/>
</dbReference>
<accession>A0A1Y2HHH9</accession>
<evidence type="ECO:0000256" key="5">
    <source>
        <dbReference type="ARBA" id="ARBA00022989"/>
    </source>
</evidence>
<evidence type="ECO:0000256" key="7">
    <source>
        <dbReference type="RuleBase" id="RU003346"/>
    </source>
</evidence>
<dbReference type="InterPro" id="IPR005828">
    <property type="entry name" value="MFS_sugar_transport-like"/>
</dbReference>
<dbReference type="PANTHER" id="PTHR48022:SF2">
    <property type="entry name" value="PLASTIDIC GLUCOSE TRANSPORTER 4"/>
    <property type="match status" value="1"/>
</dbReference>
<name>A0A1Y2HHH9_9FUNG</name>
<dbReference type="InterPro" id="IPR003663">
    <property type="entry name" value="Sugar/inositol_transpt"/>
</dbReference>
<dbReference type="PROSITE" id="PS00216">
    <property type="entry name" value="SUGAR_TRANSPORT_1"/>
    <property type="match status" value="1"/>
</dbReference>
<feature type="transmembrane region" description="Helical" evidence="8">
    <location>
        <begin position="205"/>
        <end position="226"/>
    </location>
</feature>
<evidence type="ECO:0000256" key="6">
    <source>
        <dbReference type="ARBA" id="ARBA00023136"/>
    </source>
</evidence>
<dbReference type="GO" id="GO:0005351">
    <property type="term" value="F:carbohydrate:proton symporter activity"/>
    <property type="evidence" value="ECO:0007669"/>
    <property type="project" value="TreeGrafter"/>
</dbReference>
<dbReference type="PROSITE" id="PS00217">
    <property type="entry name" value="SUGAR_TRANSPORT_2"/>
    <property type="match status" value="1"/>
</dbReference>